<feature type="domain" description="GGDEF" evidence="3">
    <location>
        <begin position="213"/>
        <end position="346"/>
    </location>
</feature>
<evidence type="ECO:0000259" key="3">
    <source>
        <dbReference type="PROSITE" id="PS50887"/>
    </source>
</evidence>
<dbReference type="SMART" id="SM00267">
    <property type="entry name" value="GGDEF"/>
    <property type="match status" value="1"/>
</dbReference>
<evidence type="ECO:0000313" key="4">
    <source>
        <dbReference type="EMBL" id="BDU78105.1"/>
    </source>
</evidence>
<feature type="transmembrane region" description="Helical" evidence="1">
    <location>
        <begin position="30"/>
        <end position="48"/>
    </location>
</feature>
<feature type="transmembrane region" description="Helical" evidence="1">
    <location>
        <begin position="102"/>
        <end position="125"/>
    </location>
</feature>
<dbReference type="Gene3D" id="3.20.20.450">
    <property type="entry name" value="EAL domain"/>
    <property type="match status" value="1"/>
</dbReference>
<proteinExistence type="predicted"/>
<protein>
    <recommendedName>
        <fullName evidence="6">EAL domain-containing protein</fullName>
    </recommendedName>
</protein>
<dbReference type="KEGG" id="msea:METESE_30630"/>
<dbReference type="Pfam" id="PF00563">
    <property type="entry name" value="EAL"/>
    <property type="match status" value="1"/>
</dbReference>
<dbReference type="SMART" id="SM00052">
    <property type="entry name" value="EAL"/>
    <property type="match status" value="1"/>
</dbReference>
<dbReference type="InterPro" id="IPR052155">
    <property type="entry name" value="Biofilm_reg_signaling"/>
</dbReference>
<feature type="transmembrane region" description="Helical" evidence="1">
    <location>
        <begin position="55"/>
        <end position="75"/>
    </location>
</feature>
<keyword evidence="5" id="KW-1185">Reference proteome</keyword>
<dbReference type="SUPFAM" id="SSF55073">
    <property type="entry name" value="Nucleotide cyclase"/>
    <property type="match status" value="1"/>
</dbReference>
<evidence type="ECO:0000313" key="5">
    <source>
        <dbReference type="Proteomes" id="UP001228113"/>
    </source>
</evidence>
<dbReference type="Gene3D" id="3.30.70.270">
    <property type="match status" value="1"/>
</dbReference>
<dbReference type="PANTHER" id="PTHR44757:SF2">
    <property type="entry name" value="BIOFILM ARCHITECTURE MAINTENANCE PROTEIN MBAA"/>
    <property type="match status" value="1"/>
</dbReference>
<dbReference type="PROSITE" id="PS50887">
    <property type="entry name" value="GGDEF"/>
    <property type="match status" value="1"/>
</dbReference>
<dbReference type="PROSITE" id="PS50883">
    <property type="entry name" value="EAL"/>
    <property type="match status" value="1"/>
</dbReference>
<feature type="transmembrane region" description="Helical" evidence="1">
    <location>
        <begin position="131"/>
        <end position="155"/>
    </location>
</feature>
<dbReference type="InterPro" id="IPR035919">
    <property type="entry name" value="EAL_sf"/>
</dbReference>
<evidence type="ECO:0000256" key="1">
    <source>
        <dbReference type="SAM" id="Phobius"/>
    </source>
</evidence>
<organism evidence="4 5">
    <name type="scientific">Mesoterricola sediminis</name>
    <dbReference type="NCBI Taxonomy" id="2927980"/>
    <lineage>
        <taxon>Bacteria</taxon>
        <taxon>Pseudomonadati</taxon>
        <taxon>Acidobacteriota</taxon>
        <taxon>Holophagae</taxon>
        <taxon>Holophagales</taxon>
        <taxon>Holophagaceae</taxon>
        <taxon>Mesoterricola</taxon>
    </lineage>
</organism>
<dbReference type="AlphaFoldDB" id="A0AA48H163"/>
<dbReference type="CDD" id="cd01949">
    <property type="entry name" value="GGDEF"/>
    <property type="match status" value="1"/>
</dbReference>
<gene>
    <name evidence="4" type="ORF">METESE_30630</name>
</gene>
<keyword evidence="1" id="KW-1133">Transmembrane helix</keyword>
<keyword evidence="1" id="KW-0812">Transmembrane</keyword>
<dbReference type="EMBL" id="AP027081">
    <property type="protein sequence ID" value="BDU78105.1"/>
    <property type="molecule type" value="Genomic_DNA"/>
</dbReference>
<dbReference type="CDD" id="cd01948">
    <property type="entry name" value="EAL"/>
    <property type="match status" value="1"/>
</dbReference>
<name>A0AA48H163_9BACT</name>
<dbReference type="PANTHER" id="PTHR44757">
    <property type="entry name" value="DIGUANYLATE CYCLASE DGCP"/>
    <property type="match status" value="1"/>
</dbReference>
<accession>A0AA48H163</accession>
<dbReference type="SUPFAM" id="SSF141868">
    <property type="entry name" value="EAL domain-like"/>
    <property type="match status" value="1"/>
</dbReference>
<dbReference type="NCBIfam" id="TIGR00254">
    <property type="entry name" value="GGDEF"/>
    <property type="match status" value="1"/>
</dbReference>
<dbReference type="InterPro" id="IPR029787">
    <property type="entry name" value="Nucleotide_cyclase"/>
</dbReference>
<sequence length="614" mass="66521">MRRLRQIQFVSAAVLAVNLGISLAHHNTLALVETGLGIAALLGAFALTRRGRISAAVDTTLVVLTVMATALMWSFQGLADPAVLALPAILVFAALLGQRRFFLVLVGVMVASMFLLAAGTVQGWLVPRRFAVGYATFLGMSAILLATGLGVWMLAQDLRRALARVQEENERVVHSQGHIEFLAHYDGLTGLPNRTLGRDRLRVALEQAERTGRFVAMAHLDLDNFKTINDSMGHLAGDRLLVEASARIVAALEPGDTLCRQGGDEFLAVLADLGSEDEAAARTARITGALADPFPIQGLDVAVTASVGLAMFPEDGRDFETLLQKADTAMYQAKAAGRNTLRFFDAAMNSAVREHLHLASALRTALDRGELSLHYQPLVDLATGRIDGAEALLRWRHPEMGLIAPSVFIPVAERSGQIGPIGSWALEEACRQCRAWRDLGMRLTLSVNLSPVQFRRDDLESTLLNAIESAGIPAGAIELELTEGMLIEDTPALTQKLRNLRAMGVRFSIDDFGTGYSNLGYLQRFEVERLKIDQSFVRRLTQGPQDEALVLAIIQMARSLRLGTVAEGIEDAATLERLRALGCTTGQGFLWSRAVPADAFLALYRGWDGAPQAG</sequence>
<keyword evidence="1" id="KW-0472">Membrane</keyword>
<dbReference type="RefSeq" id="WP_243333520.1">
    <property type="nucleotide sequence ID" value="NZ_AP027081.1"/>
</dbReference>
<evidence type="ECO:0008006" key="6">
    <source>
        <dbReference type="Google" id="ProtNLM"/>
    </source>
</evidence>
<dbReference type="InterPro" id="IPR043128">
    <property type="entry name" value="Rev_trsase/Diguanyl_cyclase"/>
</dbReference>
<dbReference type="InterPro" id="IPR001633">
    <property type="entry name" value="EAL_dom"/>
</dbReference>
<reference evidence="4" key="1">
    <citation type="journal article" date="2023" name="Int. J. Syst. Evol. Microbiol.">
        <title>Mesoterricola silvestris gen. nov., sp. nov., Mesoterricola sediminis sp. nov., Geothrix oryzae sp. nov., Geothrix edaphica sp. nov., Geothrix rubra sp. nov., and Geothrix limicola sp. nov., six novel members of Acidobacteriota isolated from soils.</title>
        <authorList>
            <person name="Itoh H."/>
            <person name="Sugisawa Y."/>
            <person name="Mise K."/>
            <person name="Xu Z."/>
            <person name="Kuniyasu M."/>
            <person name="Ushijima N."/>
            <person name="Kawano K."/>
            <person name="Kobayashi E."/>
            <person name="Shiratori Y."/>
            <person name="Masuda Y."/>
            <person name="Senoo K."/>
        </authorList>
    </citation>
    <scope>NUCLEOTIDE SEQUENCE</scope>
    <source>
        <strain evidence="4">W786</strain>
    </source>
</reference>
<dbReference type="InterPro" id="IPR000160">
    <property type="entry name" value="GGDEF_dom"/>
</dbReference>
<evidence type="ECO:0000259" key="2">
    <source>
        <dbReference type="PROSITE" id="PS50883"/>
    </source>
</evidence>
<dbReference type="Proteomes" id="UP001228113">
    <property type="component" value="Chromosome"/>
</dbReference>
<dbReference type="Pfam" id="PF00990">
    <property type="entry name" value="GGDEF"/>
    <property type="match status" value="1"/>
</dbReference>
<feature type="transmembrane region" description="Helical" evidence="1">
    <location>
        <begin position="7"/>
        <end position="24"/>
    </location>
</feature>
<feature type="domain" description="EAL" evidence="2">
    <location>
        <begin position="355"/>
        <end position="608"/>
    </location>
</feature>